<dbReference type="SMART" id="SM00267">
    <property type="entry name" value="GGDEF"/>
    <property type="match status" value="1"/>
</dbReference>
<dbReference type="Gene3D" id="3.20.20.450">
    <property type="entry name" value="EAL domain"/>
    <property type="match status" value="1"/>
</dbReference>
<keyword evidence="1" id="KW-1133">Transmembrane helix</keyword>
<dbReference type="Pfam" id="PF00563">
    <property type="entry name" value="EAL"/>
    <property type="match status" value="1"/>
</dbReference>
<keyword evidence="5" id="KW-1185">Reference proteome</keyword>
<evidence type="ECO:0000313" key="5">
    <source>
        <dbReference type="Proteomes" id="UP000199664"/>
    </source>
</evidence>
<dbReference type="CDD" id="cd01948">
    <property type="entry name" value="EAL"/>
    <property type="match status" value="1"/>
</dbReference>
<feature type="transmembrane region" description="Helical" evidence="1">
    <location>
        <begin position="71"/>
        <end position="93"/>
    </location>
</feature>
<dbReference type="Gene3D" id="3.30.450.20">
    <property type="entry name" value="PAS domain"/>
    <property type="match status" value="1"/>
</dbReference>
<evidence type="ECO:0000313" key="4">
    <source>
        <dbReference type="EMBL" id="SEL36743.1"/>
    </source>
</evidence>
<evidence type="ECO:0000256" key="1">
    <source>
        <dbReference type="SAM" id="Phobius"/>
    </source>
</evidence>
<dbReference type="PANTHER" id="PTHR44757">
    <property type="entry name" value="DIGUANYLATE CYCLASE DGCP"/>
    <property type="match status" value="1"/>
</dbReference>
<keyword evidence="1" id="KW-0472">Membrane</keyword>
<name>A0A1H7PLU6_9HYPH</name>
<dbReference type="STRING" id="1036779.SAMN04515666_103533"/>
<feature type="domain" description="EAL" evidence="2">
    <location>
        <begin position="533"/>
        <end position="784"/>
    </location>
</feature>
<dbReference type="InterPro" id="IPR043128">
    <property type="entry name" value="Rev_trsase/Diguanyl_cyclase"/>
</dbReference>
<feature type="domain" description="GGDEF" evidence="3">
    <location>
        <begin position="392"/>
        <end position="524"/>
    </location>
</feature>
<evidence type="ECO:0000259" key="2">
    <source>
        <dbReference type="PROSITE" id="PS50883"/>
    </source>
</evidence>
<dbReference type="SUPFAM" id="SSF55073">
    <property type="entry name" value="Nucleotide cyclase"/>
    <property type="match status" value="1"/>
</dbReference>
<feature type="transmembrane region" description="Helical" evidence="1">
    <location>
        <begin position="188"/>
        <end position="206"/>
    </location>
</feature>
<evidence type="ECO:0000259" key="3">
    <source>
        <dbReference type="PROSITE" id="PS50887"/>
    </source>
</evidence>
<dbReference type="OrthoDB" id="9814202at2"/>
<dbReference type="AlphaFoldDB" id="A0A1H7PLU6"/>
<dbReference type="InterPro" id="IPR029787">
    <property type="entry name" value="Nucleotide_cyclase"/>
</dbReference>
<dbReference type="InterPro" id="IPR000160">
    <property type="entry name" value="GGDEF_dom"/>
</dbReference>
<dbReference type="FunFam" id="3.30.70.270:FF:000001">
    <property type="entry name" value="Diguanylate cyclase domain protein"/>
    <property type="match status" value="1"/>
</dbReference>
<dbReference type="SUPFAM" id="SSF141868">
    <property type="entry name" value="EAL domain-like"/>
    <property type="match status" value="1"/>
</dbReference>
<proteinExistence type="predicted"/>
<accession>A0A1H7PLU6</accession>
<dbReference type="Pfam" id="PF12860">
    <property type="entry name" value="PAS_7"/>
    <property type="match status" value="1"/>
</dbReference>
<dbReference type="Gene3D" id="3.30.70.270">
    <property type="match status" value="1"/>
</dbReference>
<dbReference type="Pfam" id="PF00990">
    <property type="entry name" value="GGDEF"/>
    <property type="match status" value="1"/>
</dbReference>
<feature type="transmembrane region" description="Helical" evidence="1">
    <location>
        <begin position="37"/>
        <end position="59"/>
    </location>
</feature>
<dbReference type="EMBL" id="FOAN01000003">
    <property type="protein sequence ID" value="SEL36743.1"/>
    <property type="molecule type" value="Genomic_DNA"/>
</dbReference>
<dbReference type="CDD" id="cd01949">
    <property type="entry name" value="GGDEF"/>
    <property type="match status" value="1"/>
</dbReference>
<protein>
    <submittedName>
        <fullName evidence="4">Diguanylate cyclase (GGDEF) domain-containing protein</fullName>
    </submittedName>
</protein>
<feature type="transmembrane region" description="Helical" evidence="1">
    <location>
        <begin position="113"/>
        <end position="132"/>
    </location>
</feature>
<dbReference type="InterPro" id="IPR035919">
    <property type="entry name" value="EAL_sf"/>
</dbReference>
<reference evidence="5" key="1">
    <citation type="submission" date="2016-10" db="EMBL/GenBank/DDBJ databases">
        <authorList>
            <person name="Varghese N."/>
            <person name="Submissions S."/>
        </authorList>
    </citation>
    <scope>NUCLEOTIDE SEQUENCE [LARGE SCALE GENOMIC DNA]</scope>
    <source>
        <strain evidence="5">LMG 26383,CCUG 61248,R- 45681</strain>
    </source>
</reference>
<keyword evidence="1" id="KW-0812">Transmembrane</keyword>
<dbReference type="NCBIfam" id="TIGR00254">
    <property type="entry name" value="GGDEF"/>
    <property type="match status" value="1"/>
</dbReference>
<organism evidence="4 5">
    <name type="scientific">Bosea lupini</name>
    <dbReference type="NCBI Taxonomy" id="1036779"/>
    <lineage>
        <taxon>Bacteria</taxon>
        <taxon>Pseudomonadati</taxon>
        <taxon>Pseudomonadota</taxon>
        <taxon>Alphaproteobacteria</taxon>
        <taxon>Hyphomicrobiales</taxon>
        <taxon>Boseaceae</taxon>
        <taxon>Bosea</taxon>
    </lineage>
</organism>
<feature type="transmembrane region" description="Helical" evidence="1">
    <location>
        <begin position="164"/>
        <end position="182"/>
    </location>
</feature>
<dbReference type="Proteomes" id="UP000199664">
    <property type="component" value="Unassembled WGS sequence"/>
</dbReference>
<dbReference type="PROSITE" id="PS50887">
    <property type="entry name" value="GGDEF"/>
    <property type="match status" value="1"/>
</dbReference>
<sequence>MAGVANRLHSASADRAIAEQPAGHDGRSAVDLADYRLLVSSLFSSPGSIIPGGIAGILTPFLCWISTGAELFMALTICVALVVVMRIITVVRYRRLDHAEDTLAQTTRWDREYFFGATVFSAVLGFSCYAALAWTDDPAAHITSVSSTIALASGYVARNAGRPKFVAVQLLTFCVPMAVGLIQAHNPYYQYIGYFAFLYVVANIAITNSLHRNLLALSDATKQSKALATALRSQNLTLDAALNTMIHGLAMFDRKLDLAVSNAPHAALYGIPETLALPGTPISAIARFLVERQVMTPEQVRDIKAALDGVQATQQAAIYELQSRNGRMLVVTIAPAAEGGVLMLTEDATERKATEARIEQMARFDELTGLANRFEFNTQLAEAFRRQERTGETFALLYIDLDGFKQVNDNLGHDIGDRVLVQTAARLKSAIRHNDLLARFGGDEFVLILPATDVATVRMIAQRMIEAMDRAFELDTKTVYVTASIGIALAPVDGAIPADLLRHADTALYKAKAAGRNTATFFDPAMAEEMLERHEIEVDLRQATTEGALELYYQPIIDLRTQEIVTREALMRWRHPTRGMVPPGVFIPIAEQSGLIAGMGDWAIRQACRDAAKWPGGIGVSVNISPLQFREPGRIVETVKNALLLAHLAPGRLTLEVTESLLIEDNKTTLDVINELRAIGVKFALDDFGTGYSSLAYLSTYPFSQVKIDQSFSRDVNSDEASKAVIEAVCQLARRLSMNVVVEGIETEAQRMAVQLLGAQRAQGYLFGRPQPVSEFSKGDEPRKIA</sequence>
<dbReference type="PROSITE" id="PS50883">
    <property type="entry name" value="EAL"/>
    <property type="match status" value="1"/>
</dbReference>
<dbReference type="PANTHER" id="PTHR44757:SF2">
    <property type="entry name" value="BIOFILM ARCHITECTURE MAINTENANCE PROTEIN MBAA"/>
    <property type="match status" value="1"/>
</dbReference>
<dbReference type="GO" id="GO:0003824">
    <property type="term" value="F:catalytic activity"/>
    <property type="evidence" value="ECO:0007669"/>
    <property type="project" value="UniProtKB-ARBA"/>
</dbReference>
<dbReference type="SMART" id="SM00052">
    <property type="entry name" value="EAL"/>
    <property type="match status" value="1"/>
</dbReference>
<gene>
    <name evidence="4" type="ORF">SAMN04515666_103533</name>
</gene>
<dbReference type="InterPro" id="IPR052155">
    <property type="entry name" value="Biofilm_reg_signaling"/>
</dbReference>
<dbReference type="InterPro" id="IPR001633">
    <property type="entry name" value="EAL_dom"/>
</dbReference>